<evidence type="ECO:0000313" key="16">
    <source>
        <dbReference type="Proteomes" id="UP000223968"/>
    </source>
</evidence>
<keyword evidence="5" id="KW-0378">Hydrolase</keyword>
<evidence type="ECO:0000256" key="9">
    <source>
        <dbReference type="ARBA" id="ARBA00023326"/>
    </source>
</evidence>
<dbReference type="Pfam" id="PF00933">
    <property type="entry name" value="Glyco_hydro_3"/>
    <property type="match status" value="1"/>
</dbReference>
<keyword evidence="9" id="KW-0624">Polysaccharide degradation</keyword>
<dbReference type="Pfam" id="PF01915">
    <property type="entry name" value="Glyco_hydro_3_C"/>
    <property type="match status" value="1"/>
</dbReference>
<dbReference type="GO" id="GO:0045493">
    <property type="term" value="P:xylan catabolic process"/>
    <property type="evidence" value="ECO:0007669"/>
    <property type="project" value="UniProtKB-UniPathway"/>
</dbReference>
<feature type="domain" description="Glycoside hydrolase family 3 N-terminal" evidence="13">
    <location>
        <begin position="105"/>
        <end position="358"/>
    </location>
</feature>
<evidence type="ECO:0000259" key="14">
    <source>
        <dbReference type="Pfam" id="PF01915"/>
    </source>
</evidence>
<comment type="pathway">
    <text evidence="1">Glycan degradation; xylan degradation.</text>
</comment>
<dbReference type="SUPFAM" id="SSF51445">
    <property type="entry name" value="(Trans)glycosidases"/>
    <property type="match status" value="1"/>
</dbReference>
<evidence type="ECO:0000256" key="1">
    <source>
        <dbReference type="ARBA" id="ARBA00004851"/>
    </source>
</evidence>
<dbReference type="AlphaFoldDB" id="A0A2B7WZA7"/>
<keyword evidence="7" id="KW-0119">Carbohydrate metabolism</keyword>
<evidence type="ECO:0000256" key="7">
    <source>
        <dbReference type="ARBA" id="ARBA00023277"/>
    </source>
</evidence>
<comment type="caution">
    <text evidence="15">The sequence shown here is derived from an EMBL/GenBank/DDBJ whole genome shotgun (WGS) entry which is preliminary data.</text>
</comment>
<protein>
    <recommendedName>
        <fullName evidence="11">xylan 1,4-beta-xylosidase</fullName>
        <ecNumber evidence="11">3.2.1.37</ecNumber>
    </recommendedName>
</protein>
<keyword evidence="8" id="KW-0326">Glycosidase</keyword>
<dbReference type="Proteomes" id="UP000223968">
    <property type="component" value="Unassembled WGS sequence"/>
</dbReference>
<dbReference type="EMBL" id="PDNB01000164">
    <property type="protein sequence ID" value="PGH02015.1"/>
    <property type="molecule type" value="Genomic_DNA"/>
</dbReference>
<dbReference type="SUPFAM" id="SSF52279">
    <property type="entry name" value="Beta-D-glucan exohydrolase, C-terminal domain"/>
    <property type="match status" value="1"/>
</dbReference>
<dbReference type="PANTHER" id="PTHR42721">
    <property type="entry name" value="SUGAR HYDROLASE-RELATED"/>
    <property type="match status" value="1"/>
</dbReference>
<comment type="catalytic activity">
    <reaction evidence="10">
        <text>Hydrolysis of (1-&gt;4)-beta-D-xylans, to remove successive D-xylose residues from the non-reducing termini.</text>
        <dbReference type="EC" id="3.2.1.37"/>
    </reaction>
</comment>
<dbReference type="InterPro" id="IPR036962">
    <property type="entry name" value="Glyco_hydro_3_N_sf"/>
</dbReference>
<proteinExistence type="inferred from homology"/>
<keyword evidence="16" id="KW-1185">Reference proteome</keyword>
<dbReference type="STRING" id="1447875.A0A2B7WZA7"/>
<organism evidence="15 16">
    <name type="scientific">Helicocarpus griseus UAMH5409</name>
    <dbReference type="NCBI Taxonomy" id="1447875"/>
    <lineage>
        <taxon>Eukaryota</taxon>
        <taxon>Fungi</taxon>
        <taxon>Dikarya</taxon>
        <taxon>Ascomycota</taxon>
        <taxon>Pezizomycotina</taxon>
        <taxon>Eurotiomycetes</taxon>
        <taxon>Eurotiomycetidae</taxon>
        <taxon>Onygenales</taxon>
        <taxon>Ajellomycetaceae</taxon>
        <taxon>Helicocarpus</taxon>
    </lineage>
</organism>
<evidence type="ECO:0000256" key="8">
    <source>
        <dbReference type="ARBA" id="ARBA00023295"/>
    </source>
</evidence>
<dbReference type="PANTHER" id="PTHR42721:SF3">
    <property type="entry name" value="BETA-D-XYLOSIDASE 5-RELATED"/>
    <property type="match status" value="1"/>
</dbReference>
<dbReference type="InterPro" id="IPR001764">
    <property type="entry name" value="Glyco_hydro_3_N"/>
</dbReference>
<dbReference type="GO" id="GO:0009044">
    <property type="term" value="F:xylan 1,4-beta-xylosidase activity"/>
    <property type="evidence" value="ECO:0007669"/>
    <property type="project" value="UniProtKB-EC"/>
</dbReference>
<evidence type="ECO:0000256" key="3">
    <source>
        <dbReference type="ARBA" id="ARBA00022651"/>
    </source>
</evidence>
<feature type="chain" id="PRO_5012089508" description="xylan 1,4-beta-xylosidase" evidence="12">
    <location>
        <begin position="25"/>
        <end position="805"/>
    </location>
</feature>
<dbReference type="InterPro" id="IPR036881">
    <property type="entry name" value="Glyco_hydro_3_C_sf"/>
</dbReference>
<dbReference type="Gene3D" id="3.40.50.1700">
    <property type="entry name" value="Glycoside hydrolase family 3 C-terminal domain"/>
    <property type="match status" value="1"/>
</dbReference>
<evidence type="ECO:0000256" key="12">
    <source>
        <dbReference type="SAM" id="SignalP"/>
    </source>
</evidence>
<evidence type="ECO:0000256" key="5">
    <source>
        <dbReference type="ARBA" id="ARBA00022801"/>
    </source>
</evidence>
<dbReference type="UniPathway" id="UPA00114"/>
<dbReference type="InterPro" id="IPR013783">
    <property type="entry name" value="Ig-like_fold"/>
</dbReference>
<dbReference type="GO" id="GO:0046556">
    <property type="term" value="F:alpha-L-arabinofuranosidase activity"/>
    <property type="evidence" value="ECO:0007669"/>
    <property type="project" value="TreeGrafter"/>
</dbReference>
<feature type="signal peptide" evidence="12">
    <location>
        <begin position="1"/>
        <end position="24"/>
    </location>
</feature>
<comment type="similarity">
    <text evidence="2">Belongs to the glycosyl hydrolase 3 family.</text>
</comment>
<gene>
    <name evidence="15" type="ORF">AJ79_07753</name>
</gene>
<evidence type="ECO:0000256" key="11">
    <source>
        <dbReference type="ARBA" id="ARBA00026107"/>
    </source>
</evidence>
<dbReference type="InterPro" id="IPR002772">
    <property type="entry name" value="Glyco_hydro_3_C"/>
</dbReference>
<dbReference type="Gene3D" id="2.60.40.10">
    <property type="entry name" value="Immunoglobulins"/>
    <property type="match status" value="1"/>
</dbReference>
<evidence type="ECO:0000259" key="13">
    <source>
        <dbReference type="Pfam" id="PF00933"/>
    </source>
</evidence>
<sequence length="805" mass="85756">MRPLTSPALLLAAAAALYSSTTLAAFPDCINGPLSENSICDSSLPPAERVAGLLSVLNITEKIANVNNAAPGSERLGLPPYEWWNEALHGVANSPGVHFAEPGEEFDSATSFPQPILIGAAFDDDLVYEIAKTVSTEARAFSNAGRAGLDFWTPDINPFKDPRWGRGQETPGEDPLHLQRYVAKLLAGLEGSHDDDDDAPYKRLVASCKHYTAYDFEALGNTTRHNFDALVPAADMTEYYMPPFKTCARDSAVGSFMCSYNSVNGMPACANSYLLQDILRDHWGWNAADQWITGDCGAVGDIWEHHGYAGDGIEAAALALKAGTDLDCGTTYLQFLPGALEAGLVEESDFDRALARLYTSLIRLGYFDDPAQQPYRQLGWADVNTDAAQELAYEAAAAGIVLIKNDNGILPLNPQTSGHIALIGPYANATTQLQGNYFGAAPYLHSPLHGAERAGFTVTYAPGTEVDTDDTSGFAAALAAAEAADIIVFAGGIDNTIEAEERDRTAIGWPGNQLELIAQLKMTTGKPVVVVVFGGGQVDSSVLLHGQDEGGGGGVDALLWAGYPGQAGGRAVFDIISGARAPAGRLPVTQYPAEYVEAVEMTYMPLAPVTDEGEEGSSKSPGRTYKWYTGEPVVEFGHGLHYTSFELAWAQDEEDEKMPTTFDTAELIAGAPDAAKPDLAPLHTFRVTVRNTGDVTSDYAVLAFVSALDSPLAQNPHKSLVAYARVRGVEGGGGGSAEADLEVNLAGLARAESGSGNLVLYPGKYVLRVDVPVQLEWQFEIVGEAVVLEEWPVAPVEEEGGRLNE</sequence>
<accession>A0A2B7WZA7</accession>
<evidence type="ECO:0000256" key="2">
    <source>
        <dbReference type="ARBA" id="ARBA00005336"/>
    </source>
</evidence>
<evidence type="ECO:0000256" key="4">
    <source>
        <dbReference type="ARBA" id="ARBA00022729"/>
    </source>
</evidence>
<keyword evidence="3" id="KW-0858">Xylan degradation</keyword>
<dbReference type="Gene3D" id="3.20.20.300">
    <property type="entry name" value="Glycoside hydrolase, family 3, N-terminal domain"/>
    <property type="match status" value="1"/>
</dbReference>
<dbReference type="GO" id="GO:0031222">
    <property type="term" value="P:arabinan catabolic process"/>
    <property type="evidence" value="ECO:0007669"/>
    <property type="project" value="TreeGrafter"/>
</dbReference>
<evidence type="ECO:0000256" key="6">
    <source>
        <dbReference type="ARBA" id="ARBA00023180"/>
    </source>
</evidence>
<dbReference type="InterPro" id="IPR044993">
    <property type="entry name" value="BXL"/>
</dbReference>
<dbReference type="InterPro" id="IPR017853">
    <property type="entry name" value="GH"/>
</dbReference>
<evidence type="ECO:0000256" key="10">
    <source>
        <dbReference type="ARBA" id="ARBA00024574"/>
    </source>
</evidence>
<keyword evidence="4 12" id="KW-0732">Signal</keyword>
<name>A0A2B7WZA7_9EURO</name>
<dbReference type="EC" id="3.2.1.37" evidence="11"/>
<keyword evidence="6" id="KW-0325">Glycoprotein</keyword>
<evidence type="ECO:0000313" key="15">
    <source>
        <dbReference type="EMBL" id="PGH02015.1"/>
    </source>
</evidence>
<reference evidence="15 16" key="1">
    <citation type="submission" date="2017-10" db="EMBL/GenBank/DDBJ databases">
        <title>Comparative genomics in systemic dimorphic fungi from Ajellomycetaceae.</title>
        <authorList>
            <person name="Munoz J.F."/>
            <person name="Mcewen J.G."/>
            <person name="Clay O.K."/>
            <person name="Cuomo C.A."/>
        </authorList>
    </citation>
    <scope>NUCLEOTIDE SEQUENCE [LARGE SCALE GENOMIC DNA]</scope>
    <source>
        <strain evidence="15 16">UAMH5409</strain>
    </source>
</reference>
<feature type="domain" description="Glycoside hydrolase family 3 C-terminal" evidence="14">
    <location>
        <begin position="400"/>
        <end position="642"/>
    </location>
</feature>
<dbReference type="OrthoDB" id="47059at2759"/>